<protein>
    <submittedName>
        <fullName evidence="1">Uncharacterized protein</fullName>
    </submittedName>
</protein>
<keyword evidence="2" id="KW-1185">Reference proteome</keyword>
<gene>
    <name evidence="1" type="ORF">B0T16DRAFT_419678</name>
</gene>
<dbReference type="Proteomes" id="UP001174936">
    <property type="component" value="Unassembled WGS sequence"/>
</dbReference>
<reference evidence="1" key="1">
    <citation type="submission" date="2023-06" db="EMBL/GenBank/DDBJ databases">
        <title>Genome-scale phylogeny and comparative genomics of the fungal order Sordariales.</title>
        <authorList>
            <consortium name="Lawrence Berkeley National Laboratory"/>
            <person name="Hensen N."/>
            <person name="Bonometti L."/>
            <person name="Westerberg I."/>
            <person name="Brannstrom I.O."/>
            <person name="Guillou S."/>
            <person name="Cros-Aarteil S."/>
            <person name="Calhoun S."/>
            <person name="Haridas S."/>
            <person name="Kuo A."/>
            <person name="Mondo S."/>
            <person name="Pangilinan J."/>
            <person name="Riley R."/>
            <person name="Labutti K."/>
            <person name="Andreopoulos B."/>
            <person name="Lipzen A."/>
            <person name="Chen C."/>
            <person name="Yanf M."/>
            <person name="Daum C."/>
            <person name="Ng V."/>
            <person name="Clum A."/>
            <person name="Steindorff A."/>
            <person name="Ohm R."/>
            <person name="Martin F."/>
            <person name="Silar P."/>
            <person name="Natvig D."/>
            <person name="Lalanne C."/>
            <person name="Gautier V."/>
            <person name="Ament-Velasquez S.L."/>
            <person name="Kruys A."/>
            <person name="Hutchinson M.I."/>
            <person name="Powell A.J."/>
            <person name="Barry K."/>
            <person name="Miller A.N."/>
            <person name="Grigoriev I.V."/>
            <person name="Debuchy R."/>
            <person name="Gladieux P."/>
            <person name="Thoren M.H."/>
            <person name="Johannesson H."/>
        </authorList>
    </citation>
    <scope>NUCLEOTIDE SEQUENCE</scope>
    <source>
        <strain evidence="1">SMH2532-1</strain>
    </source>
</reference>
<evidence type="ECO:0000313" key="2">
    <source>
        <dbReference type="Proteomes" id="UP001174936"/>
    </source>
</evidence>
<name>A0AA39XYG6_9PEZI</name>
<sequence length="82" mass="9405">MSKNYDSALLVLLESVVWWIQGRTFRSVCLIVNQKDLRRDTKRSMKMTGCFSSRRRGCRMYGVYVESSLSPQGCCASALLLF</sequence>
<comment type="caution">
    <text evidence="1">The sequence shown here is derived from an EMBL/GenBank/DDBJ whole genome shotgun (WGS) entry which is preliminary data.</text>
</comment>
<dbReference type="EMBL" id="JAULSV010000006">
    <property type="protein sequence ID" value="KAK0641340.1"/>
    <property type="molecule type" value="Genomic_DNA"/>
</dbReference>
<dbReference type="AlphaFoldDB" id="A0AA39XYG6"/>
<organism evidence="1 2">
    <name type="scientific">Cercophora newfieldiana</name>
    <dbReference type="NCBI Taxonomy" id="92897"/>
    <lineage>
        <taxon>Eukaryota</taxon>
        <taxon>Fungi</taxon>
        <taxon>Dikarya</taxon>
        <taxon>Ascomycota</taxon>
        <taxon>Pezizomycotina</taxon>
        <taxon>Sordariomycetes</taxon>
        <taxon>Sordariomycetidae</taxon>
        <taxon>Sordariales</taxon>
        <taxon>Lasiosphaeriaceae</taxon>
        <taxon>Cercophora</taxon>
    </lineage>
</organism>
<proteinExistence type="predicted"/>
<accession>A0AA39XYG6</accession>
<evidence type="ECO:0000313" key="1">
    <source>
        <dbReference type="EMBL" id="KAK0641340.1"/>
    </source>
</evidence>